<feature type="domain" description="DUF1206" evidence="2">
    <location>
        <begin position="25"/>
        <end position="91"/>
    </location>
</feature>
<feature type="domain" description="DUF1206" evidence="2">
    <location>
        <begin position="198"/>
        <end position="266"/>
    </location>
</feature>
<feature type="transmembrane region" description="Helical" evidence="1">
    <location>
        <begin position="21"/>
        <end position="45"/>
    </location>
</feature>
<dbReference type="RefSeq" id="WP_344374949.1">
    <property type="nucleotide sequence ID" value="NZ_BAAAPW010000004.1"/>
</dbReference>
<evidence type="ECO:0000256" key="1">
    <source>
        <dbReference type="SAM" id="Phobius"/>
    </source>
</evidence>
<evidence type="ECO:0000313" key="4">
    <source>
        <dbReference type="Proteomes" id="UP001501196"/>
    </source>
</evidence>
<sequence>MMTDTSKAAASAAQNSKAFEVAARIGYVVLGIVHIVIGAIAISVSVGAGGGEADQSGAMQQLVQLPFGVVLLWVIALGLFALAIWQVTEAFLERDPDSKKKWGHRVKYVGTAIAYVSIAVTSLVYALGGRSNSDQSSQTLSAQLLATPGGVFLLVLVGLVVLGIGIAFVYRGATQRFAKHLSLPSGAVRTGTLALGTVGYIAKGIAVGIVGILFVIASLTQDPEKAGGLDAALKSLADLPFGTVLLWLVGAGLIVYGIYCFARSRYSRM</sequence>
<feature type="transmembrane region" description="Helical" evidence="1">
    <location>
        <begin position="191"/>
        <end position="219"/>
    </location>
</feature>
<protein>
    <submittedName>
        <fullName evidence="3">DUF1206 domain-containing protein</fullName>
    </submittedName>
</protein>
<reference evidence="3 4" key="1">
    <citation type="journal article" date="2019" name="Int. J. Syst. Evol. Microbiol.">
        <title>The Global Catalogue of Microorganisms (GCM) 10K type strain sequencing project: providing services to taxonomists for standard genome sequencing and annotation.</title>
        <authorList>
            <consortium name="The Broad Institute Genomics Platform"/>
            <consortium name="The Broad Institute Genome Sequencing Center for Infectious Disease"/>
            <person name="Wu L."/>
            <person name="Ma J."/>
        </authorList>
    </citation>
    <scope>NUCLEOTIDE SEQUENCE [LARGE SCALE GENOMIC DNA]</scope>
    <source>
        <strain evidence="3 4">JCM 15672</strain>
    </source>
</reference>
<comment type="caution">
    <text evidence="3">The sequence shown here is derived from an EMBL/GenBank/DDBJ whole genome shotgun (WGS) entry which is preliminary data.</text>
</comment>
<evidence type="ECO:0000259" key="2">
    <source>
        <dbReference type="Pfam" id="PF06724"/>
    </source>
</evidence>
<dbReference type="EMBL" id="BAAAPW010000004">
    <property type="protein sequence ID" value="GAA2039848.1"/>
    <property type="molecule type" value="Genomic_DNA"/>
</dbReference>
<dbReference type="Pfam" id="PF06724">
    <property type="entry name" value="DUF1206"/>
    <property type="match status" value="3"/>
</dbReference>
<dbReference type="Proteomes" id="UP001501196">
    <property type="component" value="Unassembled WGS sequence"/>
</dbReference>
<evidence type="ECO:0000313" key="3">
    <source>
        <dbReference type="EMBL" id="GAA2039848.1"/>
    </source>
</evidence>
<keyword evidence="1" id="KW-0472">Membrane</keyword>
<feature type="transmembrane region" description="Helical" evidence="1">
    <location>
        <begin position="65"/>
        <end position="87"/>
    </location>
</feature>
<keyword evidence="1" id="KW-1133">Transmembrane helix</keyword>
<name>A0ABN2UM43_9MICO</name>
<gene>
    <name evidence="3" type="ORF">GCM10009819_26310</name>
</gene>
<proteinExistence type="predicted"/>
<feature type="transmembrane region" description="Helical" evidence="1">
    <location>
        <begin position="108"/>
        <end position="128"/>
    </location>
</feature>
<keyword evidence="4" id="KW-1185">Reference proteome</keyword>
<keyword evidence="1" id="KW-0812">Transmembrane</keyword>
<feature type="transmembrane region" description="Helical" evidence="1">
    <location>
        <begin position="239"/>
        <end position="262"/>
    </location>
</feature>
<feature type="domain" description="DUF1206" evidence="2">
    <location>
        <begin position="106"/>
        <end position="174"/>
    </location>
</feature>
<feature type="transmembrane region" description="Helical" evidence="1">
    <location>
        <begin position="148"/>
        <end position="170"/>
    </location>
</feature>
<organism evidence="3 4">
    <name type="scientific">Agromyces tropicus</name>
    <dbReference type="NCBI Taxonomy" id="555371"/>
    <lineage>
        <taxon>Bacteria</taxon>
        <taxon>Bacillati</taxon>
        <taxon>Actinomycetota</taxon>
        <taxon>Actinomycetes</taxon>
        <taxon>Micrococcales</taxon>
        <taxon>Microbacteriaceae</taxon>
        <taxon>Agromyces</taxon>
    </lineage>
</organism>
<dbReference type="InterPro" id="IPR009597">
    <property type="entry name" value="DUF1206"/>
</dbReference>
<accession>A0ABN2UM43</accession>